<protein>
    <submittedName>
        <fullName evidence="1">PKIP</fullName>
    </submittedName>
</protein>
<gene>
    <name evidence="1" type="primary">PKIP</name>
    <name evidence="1" type="ORF">Eudi_ORF126</name>
</gene>
<dbReference type="EMBL" id="MN233792">
    <property type="protein sequence ID" value="QHB21785.1"/>
    <property type="molecule type" value="Genomic_DNA"/>
</dbReference>
<proteinExistence type="predicted"/>
<evidence type="ECO:0000313" key="2">
    <source>
        <dbReference type="Proteomes" id="UP000830275"/>
    </source>
</evidence>
<organism evidence="1 2">
    <name type="scientific">Artaxa digramma nucleopolyhedrovirus</name>
    <dbReference type="NCBI Taxonomy" id="3070910"/>
    <lineage>
        <taxon>Viruses</taxon>
        <taxon>Viruses incertae sedis</taxon>
        <taxon>Naldaviricetes</taxon>
        <taxon>Lefavirales</taxon>
        <taxon>Baculoviridae</taxon>
        <taxon>Alphabaculovirus</taxon>
        <taxon>Alphabaculovirus ardigrammae</taxon>
    </lineage>
</organism>
<keyword evidence="2" id="KW-1185">Reference proteome</keyword>
<name>A0AAE6R6Q9_9ABAC</name>
<dbReference type="Proteomes" id="UP000830275">
    <property type="component" value="Segment"/>
</dbReference>
<dbReference type="InterPro" id="IPR009672">
    <property type="entry name" value="Pkip-1"/>
</dbReference>
<dbReference type="Pfam" id="PF06878">
    <property type="entry name" value="Pkip-1"/>
    <property type="match status" value="1"/>
</dbReference>
<sequence>MDAQIETLKKKINKYINEYQTKTEAFFRKGSKKNCQNLVDELYVMSATLFGLDEQVYSISNNACRDDQIEFINNLIEFGFSNELIENLYNTKDYNLILTQYMIADDKTIKNNYSIYNMLISNCKKFINVLCQFVDKRNAYRKKANDSLLEELVLLKATLVKHLCIIQKLASYKSLESTHQHT</sequence>
<reference evidence="1 2" key="1">
    <citation type="journal article" date="2019" name="Viruses">
        <title>Genome Analysis of a Novel Clade II.b Alphabaculovirus Obtained from Artaxa digramma.</title>
        <authorList>
            <person name="Li J."/>
            <person name="Duan X."/>
            <person name="Wang Q."/>
            <person name="Zhang L."/>
            <person name="Deng F."/>
            <person name="Wang H."/>
            <person name="Hu Z."/>
            <person name="Wang M."/>
            <person name="Wang J."/>
        </authorList>
    </citation>
    <scope>NUCLEOTIDE SEQUENCE [LARGE SCALE GENOMIC DNA]</scope>
    <source>
        <strain evidence="1 2">424</strain>
    </source>
</reference>
<evidence type="ECO:0000313" key="1">
    <source>
        <dbReference type="EMBL" id="QHB21785.1"/>
    </source>
</evidence>
<accession>A0AAE6R6Q9</accession>